<dbReference type="InterPro" id="IPR023696">
    <property type="entry name" value="Ureohydrolase_dom_sf"/>
</dbReference>
<evidence type="ECO:0000256" key="2">
    <source>
        <dbReference type="ARBA" id="ARBA00022801"/>
    </source>
</evidence>
<dbReference type="VEuPathDB" id="TriTrypDB:TRSC58_05977"/>
<evidence type="ECO:0000256" key="3">
    <source>
        <dbReference type="PROSITE-ProRule" id="PRU00742"/>
    </source>
</evidence>
<dbReference type="InterPro" id="IPR006035">
    <property type="entry name" value="Ureohydrolase"/>
</dbReference>
<gene>
    <name evidence="4" type="ORF">TRSC58_05977</name>
</gene>
<comment type="similarity">
    <text evidence="3">Belongs to the arginase family.</text>
</comment>
<dbReference type="GO" id="GO:0008783">
    <property type="term" value="F:agmatinase activity"/>
    <property type="evidence" value="ECO:0007669"/>
    <property type="project" value="TreeGrafter"/>
</dbReference>
<accession>A0A061IWS2</accession>
<dbReference type="SUPFAM" id="SSF52768">
    <property type="entry name" value="Arginase/deacetylase"/>
    <property type="match status" value="1"/>
</dbReference>
<reference evidence="4 5" key="1">
    <citation type="submission" date="2013-07" db="EMBL/GenBank/DDBJ databases">
        <authorList>
            <person name="Stoco P.H."/>
            <person name="Wagner G."/>
            <person name="Gerber A."/>
            <person name="Zaha A."/>
            <person name="Thompson C."/>
            <person name="Bartholomeu D.C."/>
            <person name="Luckemeyer D.D."/>
            <person name="Bahia D."/>
            <person name="Loreto E."/>
            <person name="Prestes E.B."/>
            <person name="Lima F.M."/>
            <person name="Rodrigues-Luiz G."/>
            <person name="Vallejo G.A."/>
            <person name="Filho J.F."/>
            <person name="Monteiro K.M."/>
            <person name="Tyler K.M."/>
            <person name="de Almeida L.G."/>
            <person name="Ortiz M.F."/>
            <person name="Siervo M.A."/>
            <person name="de Moraes M.H."/>
            <person name="Cunha O.L."/>
            <person name="Mendonca-Neto R."/>
            <person name="Silva R."/>
            <person name="Teixeira S.M."/>
            <person name="Murta S.M."/>
            <person name="Sincero T.C."/>
            <person name="Mendes T.A."/>
            <person name="Urmenyi T.P."/>
            <person name="Silva V.G."/>
            <person name="da Rocha W.D."/>
            <person name="Andersson B."/>
            <person name="Romanha A.J."/>
            <person name="Steindel M."/>
            <person name="de Vasconcelos A.T."/>
            <person name="Grisard E.C."/>
        </authorList>
    </citation>
    <scope>NUCLEOTIDE SEQUENCE [LARGE SCALE GENOMIC DNA]</scope>
    <source>
        <strain evidence="4 5">SC58</strain>
    </source>
</reference>
<keyword evidence="2" id="KW-0378">Hydrolase</keyword>
<dbReference type="Proteomes" id="UP000031737">
    <property type="component" value="Unassembled WGS sequence"/>
</dbReference>
<protein>
    <submittedName>
        <fullName evidence="4">Arginase</fullName>
    </submittedName>
</protein>
<comment type="caution">
    <text evidence="4">The sequence shown here is derived from an EMBL/GenBank/DDBJ whole genome shotgun (WGS) entry which is preliminary data.</text>
</comment>
<dbReference type="PANTHER" id="PTHR11358:SF26">
    <property type="entry name" value="GUANIDINO ACID HYDROLASE, MITOCHONDRIAL"/>
    <property type="match status" value="1"/>
</dbReference>
<dbReference type="GO" id="GO:0046872">
    <property type="term" value="F:metal ion binding"/>
    <property type="evidence" value="ECO:0007669"/>
    <property type="project" value="UniProtKB-KW"/>
</dbReference>
<organism evidence="4 5">
    <name type="scientific">Trypanosoma rangeli SC58</name>
    <dbReference type="NCBI Taxonomy" id="429131"/>
    <lineage>
        <taxon>Eukaryota</taxon>
        <taxon>Discoba</taxon>
        <taxon>Euglenozoa</taxon>
        <taxon>Kinetoplastea</taxon>
        <taxon>Metakinetoplastina</taxon>
        <taxon>Trypanosomatida</taxon>
        <taxon>Trypanosomatidae</taxon>
        <taxon>Trypanosoma</taxon>
        <taxon>Herpetosoma</taxon>
    </lineage>
</organism>
<dbReference type="PIRSF" id="PIRSF036979">
    <property type="entry name" value="Arginase"/>
    <property type="match status" value="1"/>
</dbReference>
<sequence>MTARAGDPRLGTLFSVQREEDADIIVIGFPFDEGCVRNGGRAGADKGPAAFRDFMHRLGSVNNLELDVDACNVKLYDAGDITASTLEEAHDKLENKVATVLAHGALPFVIGGGNDQSAPNGRAMLRAFGGDVGIINIDAHLDVRPLLPDGKVHSGCPFRQLLEDKNFSGKRFVEFACQGSQCGASHAQFVKDHQGRLMWLSEVHKKGAVAALGEAFAVTGNNTFFSFDLDSLKSSDMPGVSCPGAVGLTAQKAFDMCFLAGKAPSVKMMDMSELNPLVEAYRSPRVAVFLFYHFVLGFSTRPKLKV</sequence>
<dbReference type="Pfam" id="PF00491">
    <property type="entry name" value="Arginase"/>
    <property type="match status" value="1"/>
</dbReference>
<evidence type="ECO:0000313" key="5">
    <source>
        <dbReference type="Proteomes" id="UP000031737"/>
    </source>
</evidence>
<dbReference type="PANTHER" id="PTHR11358">
    <property type="entry name" value="ARGINASE/AGMATINASE"/>
    <property type="match status" value="1"/>
</dbReference>
<evidence type="ECO:0000313" key="4">
    <source>
        <dbReference type="EMBL" id="ESL06351.1"/>
    </source>
</evidence>
<dbReference type="Gene3D" id="3.40.800.10">
    <property type="entry name" value="Ureohydrolase domain"/>
    <property type="match status" value="1"/>
</dbReference>
<dbReference type="AlphaFoldDB" id="A0A061IWS2"/>
<dbReference type="GO" id="GO:0033389">
    <property type="term" value="P:putrescine biosynthetic process from arginine, via agmatine"/>
    <property type="evidence" value="ECO:0007669"/>
    <property type="project" value="TreeGrafter"/>
</dbReference>
<keyword evidence="1" id="KW-0479">Metal-binding</keyword>
<name>A0A061IWS2_TRYRA</name>
<keyword evidence="5" id="KW-1185">Reference proteome</keyword>
<dbReference type="OrthoDB" id="288726at2759"/>
<proteinExistence type="inferred from homology"/>
<evidence type="ECO:0000256" key="1">
    <source>
        <dbReference type="ARBA" id="ARBA00022723"/>
    </source>
</evidence>
<dbReference type="EMBL" id="AUPL01005977">
    <property type="protein sequence ID" value="ESL06351.1"/>
    <property type="molecule type" value="Genomic_DNA"/>
</dbReference>
<dbReference type="PROSITE" id="PS51409">
    <property type="entry name" value="ARGINASE_2"/>
    <property type="match status" value="1"/>
</dbReference>